<feature type="region of interest" description="Disordered" evidence="1">
    <location>
        <begin position="119"/>
        <end position="176"/>
    </location>
</feature>
<evidence type="ECO:0000256" key="1">
    <source>
        <dbReference type="SAM" id="MobiDB-lite"/>
    </source>
</evidence>
<comment type="caution">
    <text evidence="2">The sequence shown here is derived from an EMBL/GenBank/DDBJ whole genome shotgun (WGS) entry which is preliminary data.</text>
</comment>
<accession>A0A8H4R042</accession>
<feature type="region of interest" description="Disordered" evidence="1">
    <location>
        <begin position="39"/>
        <end position="74"/>
    </location>
</feature>
<dbReference type="EMBL" id="JAACJL010000016">
    <property type="protein sequence ID" value="KAF4619825.1"/>
    <property type="molecule type" value="Genomic_DNA"/>
</dbReference>
<gene>
    <name evidence="2" type="ORF">D9613_005457</name>
</gene>
<protein>
    <submittedName>
        <fullName evidence="2">Uncharacterized protein</fullName>
    </submittedName>
</protein>
<evidence type="ECO:0000313" key="3">
    <source>
        <dbReference type="Proteomes" id="UP000521872"/>
    </source>
</evidence>
<organism evidence="2 3">
    <name type="scientific">Agrocybe pediades</name>
    <dbReference type="NCBI Taxonomy" id="84607"/>
    <lineage>
        <taxon>Eukaryota</taxon>
        <taxon>Fungi</taxon>
        <taxon>Dikarya</taxon>
        <taxon>Basidiomycota</taxon>
        <taxon>Agaricomycotina</taxon>
        <taxon>Agaricomycetes</taxon>
        <taxon>Agaricomycetidae</taxon>
        <taxon>Agaricales</taxon>
        <taxon>Agaricineae</taxon>
        <taxon>Strophariaceae</taxon>
        <taxon>Agrocybe</taxon>
    </lineage>
</organism>
<keyword evidence="3" id="KW-1185">Reference proteome</keyword>
<dbReference type="AlphaFoldDB" id="A0A8H4R042"/>
<sequence>MATQYYSAQPTSPEIIKKVEQEIVREAKNEEKALKNAVKDLNHTEKDAHKAQKSAAKAEKIFENSEKREQKTLKDVYKAENTHNIAVSNIHQAQHNVEVKKQTLEHTNEALKAKAQRVEAAMKANDEHTKERNVRLNALRGPAASTEAGMVVPQSGEQDVHNAGNTVIPPSAPSVN</sequence>
<feature type="compositionally biased region" description="Basic and acidic residues" evidence="1">
    <location>
        <begin position="124"/>
        <end position="134"/>
    </location>
</feature>
<evidence type="ECO:0000313" key="2">
    <source>
        <dbReference type="EMBL" id="KAF4619825.1"/>
    </source>
</evidence>
<name>A0A8H4R042_9AGAR</name>
<reference evidence="2 3" key="1">
    <citation type="submission" date="2019-12" db="EMBL/GenBank/DDBJ databases">
        <authorList>
            <person name="Floudas D."/>
            <person name="Bentzer J."/>
            <person name="Ahren D."/>
            <person name="Johansson T."/>
            <person name="Persson P."/>
            <person name="Tunlid A."/>
        </authorList>
    </citation>
    <scope>NUCLEOTIDE SEQUENCE [LARGE SCALE GENOMIC DNA]</scope>
    <source>
        <strain evidence="2 3">CBS 102.39</strain>
    </source>
</reference>
<dbReference type="Proteomes" id="UP000521872">
    <property type="component" value="Unassembled WGS sequence"/>
</dbReference>
<proteinExistence type="predicted"/>